<organism evidence="3 4">
    <name type="scientific">Verticillium longisporum</name>
    <name type="common">Verticillium dahliae var. longisporum</name>
    <dbReference type="NCBI Taxonomy" id="100787"/>
    <lineage>
        <taxon>Eukaryota</taxon>
        <taxon>Fungi</taxon>
        <taxon>Dikarya</taxon>
        <taxon>Ascomycota</taxon>
        <taxon>Pezizomycotina</taxon>
        <taxon>Sordariomycetes</taxon>
        <taxon>Hypocreomycetidae</taxon>
        <taxon>Glomerellales</taxon>
        <taxon>Plectosphaerellaceae</taxon>
        <taxon>Verticillium</taxon>
    </lineage>
</organism>
<dbReference type="Pfam" id="PF16507">
    <property type="entry name" value="HEAT_PSME4_mid"/>
    <property type="match status" value="1"/>
</dbReference>
<dbReference type="GO" id="GO:0016504">
    <property type="term" value="F:peptidase activator activity"/>
    <property type="evidence" value="ECO:0007669"/>
    <property type="project" value="InterPro"/>
</dbReference>
<reference evidence="4" key="1">
    <citation type="submission" date="2015-05" db="EMBL/GenBank/DDBJ databases">
        <authorList>
            <person name="Fogelqvist Johan"/>
        </authorList>
    </citation>
    <scope>NUCLEOTIDE SEQUENCE [LARGE SCALE GENOMIC DNA]</scope>
</reference>
<name>A0A0G4N163_VERLO</name>
<gene>
    <name evidence="3" type="ORF">BN1723_004722</name>
</gene>
<dbReference type="PANTHER" id="PTHR32170:SF3">
    <property type="entry name" value="PROTEASOME ACTIVATOR COMPLEX SUBUNIT 4"/>
    <property type="match status" value="1"/>
</dbReference>
<accession>A0A0G4N163</accession>
<feature type="domain" description="Proteasome activator Blm10 middle HEAT repeats region" evidence="2">
    <location>
        <begin position="167"/>
        <end position="694"/>
    </location>
</feature>
<evidence type="ECO:0000313" key="4">
    <source>
        <dbReference type="Proteomes" id="UP000045706"/>
    </source>
</evidence>
<evidence type="ECO:0000256" key="1">
    <source>
        <dbReference type="SAM" id="MobiDB-lite"/>
    </source>
</evidence>
<dbReference type="EMBL" id="CVQI01031941">
    <property type="protein sequence ID" value="CRK40104.1"/>
    <property type="molecule type" value="Genomic_DNA"/>
</dbReference>
<evidence type="ECO:0000259" key="2">
    <source>
        <dbReference type="Pfam" id="PF16507"/>
    </source>
</evidence>
<dbReference type="InterPro" id="IPR032430">
    <property type="entry name" value="Blm10_mid"/>
</dbReference>
<protein>
    <recommendedName>
        <fullName evidence="2">Proteasome activator Blm10 middle HEAT repeats region domain-containing protein</fullName>
    </recommendedName>
</protein>
<sequence length="1293" mass="145690">MLEEFLPYFSTSDLSDAYIVMGMVNALLPTTAAPESEPCALPQDFMPTVFHLWSLVARSKTFDVHLIDLSSRLARDMLQTKHVPFGAHGIFTREQSDVLFTAVLRLTDIPVGQANSPYTSLDYQAGLGMYLEKDKKKYPTAYLIARFLIYSLSPKCLEEESSIISSLEGLLEAVDTFYHPSNAGSWTTFLGQFTLYLTDIFVSRWNREQSEELDIPADRKISPALKRRFVLALREVTFMGLFSKSSRVAHYYYAALQGLSYLEPGLMLPGALQRFYPSLQGLVEVHRTTSSLNSLQMIANTMSKQKGFRCHITALLALSLPGIDANDLGKTQHTLNFIQSVAYSIPMVPLVKKGSEIHDTRLAEEWVQGEMERMEREGQHVEIDYATELSDEVEAAILRSSTLGMGEFVLALLGKVFTLLENLPDASHLRGTTPEDNVINALPAALSPLFASLSPELFDLALEKLSSFVSTHVVHQARDAMAWILNALCKVNPEKTLKLFIPMLIANIRNEIDYNHAASDRSSGTDYLPRDRALVWHVSMLGMVVVHVGGEVVKYKQELYSIAQYMQEKCRGLPTIHISNYIHHLLLNLTHTYPLDNALYEPSVLKRGLDVDDWGKTTKPADLSIQWHRPSPQEIEFAVELFDAQTKGAAEKLDLLMSDNSPVPRKGKNKEWSDEVSRLLSQIRLVISGMATLFDPKRASGGLNGAVGSSAEADIEGDVPMEDDSDDPLAEAAEDEETRPQYRYQAGYLLSSDDPAYRKIHDLREDLGRLLSRTHHFLNTSVEDDVPCFTALYAAYRTWITDVGIERSAHPLERHLRLYKSDIAAFKISGLRKIYPRPLLIKRADAYQLLRVKHNASARQKSELDKRLLLDLAESCTSLYADVRRVAQSSLESSLKALIGGRPMVIPIIMEKLRTSIEAVDHDRIKGALYTLFFTSLLKTLVKDWRFAPDALRLYMKAGNIDKPSIQNLVAGAVYQMFDFGKPFERMIIVNSDLVDQIKPPSDCASAIDSRHSFIVSRRARVEKKKAALGLELTEWSKGAHWKIAGRCVIFAINLSLRFNTLAPAELVDLIAKGANDTHPGLRMHYISALTTLFEAIDMRAAYDHKYENYLLEKEKDRNKVIVPVPQGDAEFTERFLSSFSKPESPEYMVNTDHPGWLVWGKQFVAYRAKPMPFTAYDEVETAVRQQIGAIINKEWMRTCFEYLKQEPRDTSADRFRMTNVFMLMHVFDLMHYEGTTVTLADVEELTKETYGDGSDKHQHRATAEILGALLTGSSDDPPDFRQKYVCDLAVGV</sequence>
<proteinExistence type="predicted"/>
<dbReference type="GO" id="GO:0010499">
    <property type="term" value="P:proteasomal ubiquitin-independent protein catabolic process"/>
    <property type="evidence" value="ECO:0007669"/>
    <property type="project" value="TreeGrafter"/>
</dbReference>
<dbReference type="Proteomes" id="UP000045706">
    <property type="component" value="Unassembled WGS sequence"/>
</dbReference>
<dbReference type="SUPFAM" id="SSF48371">
    <property type="entry name" value="ARM repeat"/>
    <property type="match status" value="1"/>
</dbReference>
<dbReference type="GO" id="GO:0070628">
    <property type="term" value="F:proteasome binding"/>
    <property type="evidence" value="ECO:0007669"/>
    <property type="project" value="InterPro"/>
</dbReference>
<dbReference type="InterPro" id="IPR016024">
    <property type="entry name" value="ARM-type_fold"/>
</dbReference>
<dbReference type="GO" id="GO:0005829">
    <property type="term" value="C:cytosol"/>
    <property type="evidence" value="ECO:0007669"/>
    <property type="project" value="TreeGrafter"/>
</dbReference>
<feature type="region of interest" description="Disordered" evidence="1">
    <location>
        <begin position="703"/>
        <end position="738"/>
    </location>
</feature>
<dbReference type="GO" id="GO:0005634">
    <property type="term" value="C:nucleus"/>
    <property type="evidence" value="ECO:0007669"/>
    <property type="project" value="TreeGrafter"/>
</dbReference>
<evidence type="ECO:0000313" key="3">
    <source>
        <dbReference type="EMBL" id="CRK40104.1"/>
    </source>
</evidence>
<dbReference type="InterPro" id="IPR035309">
    <property type="entry name" value="PSME4"/>
</dbReference>
<dbReference type="PANTHER" id="PTHR32170">
    <property type="entry name" value="PROTEASOME ACTIVATOR COMPLEX SUBUNIT 4"/>
    <property type="match status" value="1"/>
</dbReference>
<feature type="compositionally biased region" description="Acidic residues" evidence="1">
    <location>
        <begin position="713"/>
        <end position="737"/>
    </location>
</feature>